<dbReference type="EMBL" id="BARS01059743">
    <property type="protein sequence ID" value="GAG47796.1"/>
    <property type="molecule type" value="Genomic_DNA"/>
</dbReference>
<dbReference type="AlphaFoldDB" id="X0ZHG4"/>
<name>X0ZHG4_9ZZZZ</name>
<comment type="caution">
    <text evidence="1">The sequence shown here is derived from an EMBL/GenBank/DDBJ whole genome shotgun (WGS) entry which is preliminary data.</text>
</comment>
<feature type="non-terminal residue" evidence="1">
    <location>
        <position position="31"/>
    </location>
</feature>
<accession>X0ZHG4</accession>
<proteinExistence type="predicted"/>
<sequence length="31" mass="3538">TPFTGRGKQDFLLKKFDAEYLMLAMGGYLLL</sequence>
<feature type="non-terminal residue" evidence="1">
    <location>
        <position position="1"/>
    </location>
</feature>
<gene>
    <name evidence="1" type="ORF">S01H1_86333</name>
</gene>
<organism evidence="1">
    <name type="scientific">marine sediment metagenome</name>
    <dbReference type="NCBI Taxonomy" id="412755"/>
    <lineage>
        <taxon>unclassified sequences</taxon>
        <taxon>metagenomes</taxon>
        <taxon>ecological metagenomes</taxon>
    </lineage>
</organism>
<protein>
    <submittedName>
        <fullName evidence="1">Uncharacterized protein</fullName>
    </submittedName>
</protein>
<reference evidence="1" key="1">
    <citation type="journal article" date="2014" name="Front. Microbiol.">
        <title>High frequency of phylogenetically diverse reductive dehalogenase-homologous genes in deep subseafloor sedimentary metagenomes.</title>
        <authorList>
            <person name="Kawai M."/>
            <person name="Futagami T."/>
            <person name="Toyoda A."/>
            <person name="Takaki Y."/>
            <person name="Nishi S."/>
            <person name="Hori S."/>
            <person name="Arai W."/>
            <person name="Tsubouchi T."/>
            <person name="Morono Y."/>
            <person name="Uchiyama I."/>
            <person name="Ito T."/>
            <person name="Fujiyama A."/>
            <person name="Inagaki F."/>
            <person name="Takami H."/>
        </authorList>
    </citation>
    <scope>NUCLEOTIDE SEQUENCE</scope>
    <source>
        <strain evidence="1">Expedition CK06-06</strain>
    </source>
</reference>
<evidence type="ECO:0000313" key="1">
    <source>
        <dbReference type="EMBL" id="GAG47796.1"/>
    </source>
</evidence>